<gene>
    <name evidence="4" type="ORF">SIL87_14185</name>
</gene>
<dbReference type="EMBL" id="JAWXYB010000018">
    <property type="protein sequence ID" value="MDX5931912.1"/>
    <property type="molecule type" value="Genomic_DNA"/>
</dbReference>
<evidence type="ECO:0000313" key="5">
    <source>
        <dbReference type="Proteomes" id="UP001279553"/>
    </source>
</evidence>
<keyword evidence="2 4" id="KW-0012">Acyltransferase</keyword>
<proteinExistence type="predicted"/>
<dbReference type="CDD" id="cd04301">
    <property type="entry name" value="NAT_SF"/>
    <property type="match status" value="1"/>
</dbReference>
<dbReference type="InterPro" id="IPR000182">
    <property type="entry name" value="GNAT_dom"/>
</dbReference>
<dbReference type="AlphaFoldDB" id="A0AAW9DUB5"/>
<keyword evidence="5" id="KW-1185">Reference proteome</keyword>
<comment type="caution">
    <text evidence="4">The sequence shown here is derived from an EMBL/GenBank/DDBJ whole genome shotgun (WGS) entry which is preliminary data.</text>
</comment>
<sequence length="156" mass="16989">MTAPALSPLTATLARPDDIPVLLALARAFHVEDGHPMDAAAEAATAASVHGVGDAALAPTYLLRWRGGVVGYFVLSLGYSPEHGGTDAFIDDIYLVPEVRGRGLGRVAVEAAVAAARERGVRVMMLEVEKHNERAYRLYESLGFRDTERRLMRRYL</sequence>
<organism evidence="4 5">
    <name type="scientific">Acidiphilium acidophilum</name>
    <name type="common">Thiobacillus acidophilus</name>
    <dbReference type="NCBI Taxonomy" id="76588"/>
    <lineage>
        <taxon>Bacteria</taxon>
        <taxon>Pseudomonadati</taxon>
        <taxon>Pseudomonadota</taxon>
        <taxon>Alphaproteobacteria</taxon>
        <taxon>Acetobacterales</taxon>
        <taxon>Acidocellaceae</taxon>
        <taxon>Acidiphilium</taxon>
    </lineage>
</organism>
<dbReference type="Pfam" id="PF00583">
    <property type="entry name" value="Acetyltransf_1"/>
    <property type="match status" value="1"/>
</dbReference>
<evidence type="ECO:0000313" key="4">
    <source>
        <dbReference type="EMBL" id="MDX5931912.1"/>
    </source>
</evidence>
<dbReference type="SUPFAM" id="SSF55729">
    <property type="entry name" value="Acyl-CoA N-acyltransferases (Nat)"/>
    <property type="match status" value="1"/>
</dbReference>
<dbReference type="Gene3D" id="3.40.630.30">
    <property type="match status" value="1"/>
</dbReference>
<dbReference type="GO" id="GO:0016747">
    <property type="term" value="F:acyltransferase activity, transferring groups other than amino-acyl groups"/>
    <property type="evidence" value="ECO:0007669"/>
    <property type="project" value="InterPro"/>
</dbReference>
<dbReference type="InterPro" id="IPR050832">
    <property type="entry name" value="Bact_Acetyltransf"/>
</dbReference>
<reference evidence="4 5" key="1">
    <citation type="submission" date="2023-11" db="EMBL/GenBank/DDBJ databases">
        <title>MicrobeMod: A computational toolkit for identifying prokaryotic methylation and restriction-modification with nanopore sequencing.</title>
        <authorList>
            <person name="Crits-Christoph A."/>
            <person name="Kang S.C."/>
            <person name="Lee H."/>
            <person name="Ostrov N."/>
        </authorList>
    </citation>
    <scope>NUCLEOTIDE SEQUENCE [LARGE SCALE GENOMIC DNA]</scope>
    <source>
        <strain evidence="4 5">DSMZ 700</strain>
    </source>
</reference>
<dbReference type="PANTHER" id="PTHR43877">
    <property type="entry name" value="AMINOALKYLPHOSPHONATE N-ACETYLTRANSFERASE-RELATED-RELATED"/>
    <property type="match status" value="1"/>
</dbReference>
<feature type="domain" description="N-acetyltransferase" evidence="3">
    <location>
        <begin position="9"/>
        <end position="156"/>
    </location>
</feature>
<evidence type="ECO:0000259" key="3">
    <source>
        <dbReference type="PROSITE" id="PS51186"/>
    </source>
</evidence>
<evidence type="ECO:0000256" key="1">
    <source>
        <dbReference type="ARBA" id="ARBA00022679"/>
    </source>
</evidence>
<evidence type="ECO:0000256" key="2">
    <source>
        <dbReference type="ARBA" id="ARBA00023315"/>
    </source>
</evidence>
<dbReference type="EC" id="2.3.1.-" evidence="4"/>
<name>A0AAW9DUB5_ACIAO</name>
<protein>
    <submittedName>
        <fullName evidence="4">GNAT family N-acetyltransferase</fullName>
        <ecNumber evidence="4">2.3.1.-</ecNumber>
    </submittedName>
</protein>
<dbReference type="InterPro" id="IPR016181">
    <property type="entry name" value="Acyl_CoA_acyltransferase"/>
</dbReference>
<accession>A0AAW9DUB5</accession>
<keyword evidence="1 4" id="KW-0808">Transferase</keyword>
<dbReference type="Proteomes" id="UP001279553">
    <property type="component" value="Unassembled WGS sequence"/>
</dbReference>
<dbReference type="PROSITE" id="PS51186">
    <property type="entry name" value="GNAT"/>
    <property type="match status" value="1"/>
</dbReference>